<dbReference type="Proteomes" id="UP000828390">
    <property type="component" value="Unassembled WGS sequence"/>
</dbReference>
<reference evidence="1" key="1">
    <citation type="journal article" date="2019" name="bioRxiv">
        <title>The Genome of the Zebra Mussel, Dreissena polymorpha: A Resource for Invasive Species Research.</title>
        <authorList>
            <person name="McCartney M.A."/>
            <person name="Auch B."/>
            <person name="Kono T."/>
            <person name="Mallez S."/>
            <person name="Zhang Y."/>
            <person name="Obille A."/>
            <person name="Becker A."/>
            <person name="Abrahante J.E."/>
            <person name="Garbe J."/>
            <person name="Badalamenti J.P."/>
            <person name="Herman A."/>
            <person name="Mangelson H."/>
            <person name="Liachko I."/>
            <person name="Sullivan S."/>
            <person name="Sone E.D."/>
            <person name="Koren S."/>
            <person name="Silverstein K.A.T."/>
            <person name="Beckman K.B."/>
            <person name="Gohl D.M."/>
        </authorList>
    </citation>
    <scope>NUCLEOTIDE SEQUENCE</scope>
    <source>
        <strain evidence="1">Duluth1</strain>
        <tissue evidence="1">Whole animal</tissue>
    </source>
</reference>
<organism evidence="1 2">
    <name type="scientific">Dreissena polymorpha</name>
    <name type="common">Zebra mussel</name>
    <name type="synonym">Mytilus polymorpha</name>
    <dbReference type="NCBI Taxonomy" id="45954"/>
    <lineage>
        <taxon>Eukaryota</taxon>
        <taxon>Metazoa</taxon>
        <taxon>Spiralia</taxon>
        <taxon>Lophotrochozoa</taxon>
        <taxon>Mollusca</taxon>
        <taxon>Bivalvia</taxon>
        <taxon>Autobranchia</taxon>
        <taxon>Heteroconchia</taxon>
        <taxon>Euheterodonta</taxon>
        <taxon>Imparidentia</taxon>
        <taxon>Neoheterodontei</taxon>
        <taxon>Myida</taxon>
        <taxon>Dreissenoidea</taxon>
        <taxon>Dreissenidae</taxon>
        <taxon>Dreissena</taxon>
    </lineage>
</organism>
<gene>
    <name evidence="1" type="ORF">DPMN_098004</name>
</gene>
<evidence type="ECO:0000313" key="1">
    <source>
        <dbReference type="EMBL" id="KAH3855437.1"/>
    </source>
</evidence>
<accession>A0A9D4R687</accession>
<reference evidence="1" key="2">
    <citation type="submission" date="2020-11" db="EMBL/GenBank/DDBJ databases">
        <authorList>
            <person name="McCartney M.A."/>
            <person name="Auch B."/>
            <person name="Kono T."/>
            <person name="Mallez S."/>
            <person name="Becker A."/>
            <person name="Gohl D.M."/>
            <person name="Silverstein K.A.T."/>
            <person name="Koren S."/>
            <person name="Bechman K.B."/>
            <person name="Herman A."/>
            <person name="Abrahante J.E."/>
            <person name="Garbe J."/>
        </authorList>
    </citation>
    <scope>NUCLEOTIDE SEQUENCE</scope>
    <source>
        <strain evidence="1">Duluth1</strain>
        <tissue evidence="1">Whole animal</tissue>
    </source>
</reference>
<comment type="caution">
    <text evidence="1">The sequence shown here is derived from an EMBL/GenBank/DDBJ whole genome shotgun (WGS) entry which is preliminary data.</text>
</comment>
<name>A0A9D4R687_DREPO</name>
<protein>
    <submittedName>
        <fullName evidence="1">Uncharacterized protein</fullName>
    </submittedName>
</protein>
<sequence>MYTVSGNASLHFCSLHLSAVYTEGNEESSRHLLPSVTMASEALYVAKSSVTSRLSSLT</sequence>
<proteinExistence type="predicted"/>
<dbReference type="EMBL" id="JAIWYP010000003">
    <property type="protein sequence ID" value="KAH3855437.1"/>
    <property type="molecule type" value="Genomic_DNA"/>
</dbReference>
<evidence type="ECO:0000313" key="2">
    <source>
        <dbReference type="Proteomes" id="UP000828390"/>
    </source>
</evidence>
<keyword evidence="2" id="KW-1185">Reference proteome</keyword>
<dbReference type="AlphaFoldDB" id="A0A9D4R687"/>